<gene>
    <name evidence="6" type="ORF">QNJ86_03685</name>
</gene>
<evidence type="ECO:0000313" key="6">
    <source>
        <dbReference type="EMBL" id="MDJ1649895.1"/>
    </source>
</evidence>
<reference evidence="6 7" key="1">
    <citation type="submission" date="2023-05" db="EMBL/GenBank/DDBJ databases">
        <title>Gordonibacter KGMB12511T sp. nov., isolated from faeces of healthy Korean.</title>
        <authorList>
            <person name="Kim H.S."/>
            <person name="Kim J.-S."/>
            <person name="Suh M.K."/>
            <person name="Eom M.K."/>
            <person name="Do H.E."/>
            <person name="Lee J.-S."/>
        </authorList>
    </citation>
    <scope>NUCLEOTIDE SEQUENCE [LARGE SCALE GENOMIC DNA]</scope>
    <source>
        <strain evidence="6 7">KGMB12511</strain>
    </source>
</reference>
<accession>A0ABT7DP18</accession>
<keyword evidence="2" id="KW-0479">Metal-binding</keyword>
<dbReference type="Gene3D" id="2.40.40.20">
    <property type="match status" value="1"/>
</dbReference>
<dbReference type="InterPro" id="IPR009010">
    <property type="entry name" value="Asp_de-COase-like_dom_sf"/>
</dbReference>
<dbReference type="InterPro" id="IPR006657">
    <property type="entry name" value="MoPterin_dinucl-bd_dom"/>
</dbReference>
<dbReference type="Gene3D" id="2.20.25.90">
    <property type="entry name" value="ADC-like domains"/>
    <property type="match status" value="1"/>
</dbReference>
<feature type="domain" description="4Fe-4S Mo/W bis-MGD-type" evidence="5">
    <location>
        <begin position="4"/>
        <end position="60"/>
    </location>
</feature>
<dbReference type="Pfam" id="PF01568">
    <property type="entry name" value="Molydop_binding"/>
    <property type="match status" value="1"/>
</dbReference>
<dbReference type="CDD" id="cd02781">
    <property type="entry name" value="MopB_CT_Acetylene-hydratase"/>
    <property type="match status" value="1"/>
</dbReference>
<dbReference type="Pfam" id="PF00384">
    <property type="entry name" value="Molybdopterin"/>
    <property type="match status" value="1"/>
</dbReference>
<evidence type="ECO:0000256" key="2">
    <source>
        <dbReference type="ARBA" id="ARBA00022723"/>
    </source>
</evidence>
<keyword evidence="7" id="KW-1185">Reference proteome</keyword>
<dbReference type="InterPro" id="IPR006656">
    <property type="entry name" value="Mopterin_OxRdtase"/>
</dbReference>
<evidence type="ECO:0000259" key="5">
    <source>
        <dbReference type="PROSITE" id="PS51669"/>
    </source>
</evidence>
<comment type="caution">
    <text evidence="6">The sequence shown here is derived from an EMBL/GenBank/DDBJ whole genome shotgun (WGS) entry which is preliminary data.</text>
</comment>
<dbReference type="SUPFAM" id="SSF53706">
    <property type="entry name" value="Formate dehydrogenase/DMSO reductase, domains 1-3"/>
    <property type="match status" value="1"/>
</dbReference>
<dbReference type="RefSeq" id="WP_283831243.1">
    <property type="nucleotide sequence ID" value="NZ_JASJEU010000007.1"/>
</dbReference>
<sequence>MSETQYIKTGCHLCWQQCGVILHVEDGVLKKCTPDPDHVGSGGYGCERLSAVSEFHYSEMRLNYPLKRKGERGEAKWERITWEQALTEIAEKLVAIRDEFGPEAVGKVGGTIHGPADWSSWRFFCHWGSPNFMNSGKNCGQLNTTVECAMYGWDGSGSAPELGVTKNIIMWGANPPESNQLKWNLVRACMDQGTKLVVIDPRLSEIAAAADLWLQIRPGTDGALGWGVINVLIEEGIYDKEFVEEWCSGFDQVAEKAKNYPPERVAEITEVPAEKIIELAHYCADGPTNFNWNLTCNHEGNGAGYAAAYTQAVIRSITGNMDRPGGNAIPGPISDDIDWYGAIGWELLFEHLENSDRDCVSAEHFPVCSKKMIRQFNEPIKKAWGGKGYGAAGYFFYPNTRGLVDAMRYGTPYPIKAFFIQCGNPLLTYTGAKNWHEALKKVDLLVGMDFFMTPSMALCDYVLPAASWIERPHMQLYWGLSTFNPCYKQPLPALHERKDDYYLWSELARRTGTQGEWPETLEGMYDLMLRPSGRTHGEIAESTPNYLLADQDYYHHKVNGYGFGTPSGKCELAPTTLAFAGEDPVPDYIEPSWSKYRTPDLAKEYPLVLTSGARKRPYWHTSYRELKTLRWQHQYPLLTINPEDARSLGIVDGEMVYIETPLGRVRQKARIDNGMKLGTVHAEAYWYFPEMPEEEPYLFGVWDTNINSILPDDYECSDIAGNLPFRGMLCKVYPCDTDLAYDQVVAPEVEG</sequence>
<comment type="similarity">
    <text evidence="1">Belongs to the prokaryotic molybdopterin-containing oxidoreductase family.</text>
</comment>
<dbReference type="InterPro" id="IPR006963">
    <property type="entry name" value="Mopterin_OxRdtase_4Fe-4S_dom"/>
</dbReference>
<proteinExistence type="inferred from homology"/>
<evidence type="ECO:0000313" key="7">
    <source>
        <dbReference type="Proteomes" id="UP001232750"/>
    </source>
</evidence>
<dbReference type="SMART" id="SM00926">
    <property type="entry name" value="Molybdop_Fe4S4"/>
    <property type="match status" value="1"/>
</dbReference>
<dbReference type="PROSITE" id="PS51669">
    <property type="entry name" value="4FE4S_MOW_BIS_MGD"/>
    <property type="match status" value="1"/>
</dbReference>
<dbReference type="EMBL" id="JASJEU010000007">
    <property type="protein sequence ID" value="MDJ1649895.1"/>
    <property type="molecule type" value="Genomic_DNA"/>
</dbReference>
<dbReference type="Gene3D" id="3.40.228.10">
    <property type="entry name" value="Dimethylsulfoxide Reductase, domain 2"/>
    <property type="match status" value="1"/>
</dbReference>
<organism evidence="6 7">
    <name type="scientific">Gordonibacter faecis</name>
    <dbReference type="NCBI Taxonomy" id="3047475"/>
    <lineage>
        <taxon>Bacteria</taxon>
        <taxon>Bacillati</taxon>
        <taxon>Actinomycetota</taxon>
        <taxon>Coriobacteriia</taxon>
        <taxon>Eggerthellales</taxon>
        <taxon>Eggerthellaceae</taxon>
        <taxon>Gordonibacter</taxon>
    </lineage>
</organism>
<protein>
    <submittedName>
        <fullName evidence="6">Molybdopterin-dependent oxidoreductase</fullName>
    </submittedName>
</protein>
<evidence type="ECO:0000256" key="3">
    <source>
        <dbReference type="ARBA" id="ARBA00023004"/>
    </source>
</evidence>
<evidence type="ECO:0000256" key="1">
    <source>
        <dbReference type="ARBA" id="ARBA00010312"/>
    </source>
</evidence>
<keyword evidence="3" id="KW-0408">Iron</keyword>
<dbReference type="PANTHER" id="PTHR43742:SF6">
    <property type="entry name" value="OXIDOREDUCTASE YYAE-RELATED"/>
    <property type="match status" value="1"/>
</dbReference>
<dbReference type="InterPro" id="IPR037949">
    <property type="entry name" value="MopB_CT_Acetylene-hydratase"/>
</dbReference>
<dbReference type="PANTHER" id="PTHR43742">
    <property type="entry name" value="TRIMETHYLAMINE-N-OXIDE REDUCTASE"/>
    <property type="match status" value="1"/>
</dbReference>
<dbReference type="Proteomes" id="UP001232750">
    <property type="component" value="Unassembled WGS sequence"/>
</dbReference>
<name>A0ABT7DP18_9ACTN</name>
<dbReference type="Pfam" id="PF04879">
    <property type="entry name" value="Molybdop_Fe4S4"/>
    <property type="match status" value="1"/>
</dbReference>
<dbReference type="SUPFAM" id="SSF50692">
    <property type="entry name" value="ADC-like"/>
    <property type="match status" value="1"/>
</dbReference>
<keyword evidence="4" id="KW-0411">Iron-sulfur</keyword>
<dbReference type="Gene3D" id="3.40.50.740">
    <property type="match status" value="1"/>
</dbReference>
<dbReference type="InterPro" id="IPR050612">
    <property type="entry name" value="Prok_Mopterin_Oxidored"/>
</dbReference>
<evidence type="ECO:0000256" key="4">
    <source>
        <dbReference type="ARBA" id="ARBA00023014"/>
    </source>
</evidence>